<dbReference type="SUPFAM" id="SSF47986">
    <property type="entry name" value="DEATH domain"/>
    <property type="match status" value="1"/>
</dbReference>
<dbReference type="AlphaFoldDB" id="A0A7R8XBN9"/>
<dbReference type="Gene3D" id="1.10.533.10">
    <property type="entry name" value="Death Domain, Fas"/>
    <property type="match status" value="1"/>
</dbReference>
<evidence type="ECO:0000313" key="1">
    <source>
        <dbReference type="EMBL" id="CAD7244205.1"/>
    </source>
</evidence>
<dbReference type="Proteomes" id="UP000677054">
    <property type="component" value="Unassembled WGS sequence"/>
</dbReference>
<reference evidence="1" key="1">
    <citation type="submission" date="2020-11" db="EMBL/GenBank/DDBJ databases">
        <authorList>
            <person name="Tran Van P."/>
        </authorList>
    </citation>
    <scope>NUCLEOTIDE SEQUENCE</scope>
</reference>
<dbReference type="EMBL" id="LR900101">
    <property type="protein sequence ID" value="CAD7244205.1"/>
    <property type="molecule type" value="Genomic_DNA"/>
</dbReference>
<sequence length="145" mass="16970">MSEQLKNWNKIRQNKCKLRDEYGVDGDELFESLSSKSVFTVIEEKTIRSKNAPNERFDEIFAILYRKDPLRTIPIFLEALEVKHKVAADYLKEGKETRKKPDYKSQLEAIFDILLEKNPGDMYEGVLEALQEMNRDDIIGEIQQV</sequence>
<organism evidence="1">
    <name type="scientific">Darwinula stevensoni</name>
    <dbReference type="NCBI Taxonomy" id="69355"/>
    <lineage>
        <taxon>Eukaryota</taxon>
        <taxon>Metazoa</taxon>
        <taxon>Ecdysozoa</taxon>
        <taxon>Arthropoda</taxon>
        <taxon>Crustacea</taxon>
        <taxon>Oligostraca</taxon>
        <taxon>Ostracoda</taxon>
        <taxon>Podocopa</taxon>
        <taxon>Podocopida</taxon>
        <taxon>Darwinulocopina</taxon>
        <taxon>Darwinuloidea</taxon>
        <taxon>Darwinulidae</taxon>
        <taxon>Darwinula</taxon>
    </lineage>
</organism>
<keyword evidence="2" id="KW-1185">Reference proteome</keyword>
<dbReference type="InterPro" id="IPR011029">
    <property type="entry name" value="DEATH-like_dom_sf"/>
</dbReference>
<dbReference type="EMBL" id="CAJPEV010000584">
    <property type="protein sequence ID" value="CAG0886679.1"/>
    <property type="molecule type" value="Genomic_DNA"/>
</dbReference>
<protein>
    <submittedName>
        <fullName evidence="1">Uncharacterized protein</fullName>
    </submittedName>
</protein>
<proteinExistence type="predicted"/>
<evidence type="ECO:0000313" key="2">
    <source>
        <dbReference type="Proteomes" id="UP000677054"/>
    </source>
</evidence>
<accession>A0A7R8XBN9</accession>
<gene>
    <name evidence="1" type="ORF">DSTB1V02_LOCUS4105</name>
</gene>
<name>A0A7R8XBN9_9CRUS</name>